<evidence type="ECO:0000256" key="3">
    <source>
        <dbReference type="ARBA" id="ARBA00022737"/>
    </source>
</evidence>
<dbReference type="InterPro" id="IPR015943">
    <property type="entry name" value="WD40/YVTN_repeat-like_dom_sf"/>
</dbReference>
<dbReference type="InterPro" id="IPR000008">
    <property type="entry name" value="C2_dom"/>
</dbReference>
<dbReference type="InterPro" id="IPR055439">
    <property type="entry name" value="Beta-prop_EML_1st"/>
</dbReference>
<dbReference type="CDD" id="cd00030">
    <property type="entry name" value="C2"/>
    <property type="match status" value="1"/>
</dbReference>
<comment type="caution">
    <text evidence="7">The sequence shown here is derived from an EMBL/GenBank/DDBJ whole genome shotgun (WGS) entry which is preliminary data.</text>
</comment>
<sequence>MNTNKQRTNYQYWVFVKTVCGKDIDLKKKECDPYCVLKMGTKQQYRTKVVMDSHQPQFDQVFRFGAITLKEKLLIQVNHFENFTSDPCLGKVQVDFSSLEQNVTHTKWYPLEGISKGEIQLQLYVHLTPKQRRSLVTHPILLQPKFQPQQFLQIKTQTLQQPKPQPKTQTQPQKQTLIKPQPKQVISQNTEIKKVENKIPLKTRTQTQTQKITETQTQTQTHKITEPKQITTIQKKPETQQNSQNKNPLTQKKSPVIQRQKPIYNSYTQLNNAKKSPISTRTPPKPIQRSQSQQPKPIPRTQINRPIKPKINSSISPILTKRSLQTTTTTTTTTTTNSSIQKTNNTISPKLTKNTTTTSKPITTTTSTQNSNLRSTYQKKTIFPKHLQPRIIDPNLQTKMKLEYVYGYRGWEGRNNLHYTYNGNIVYIAASIGVVLNLQTNTQNFFLCHTDTILCMGIHPSGRFVVTGQDGDEPLICVWDVETCKLIDSFNVEHDGGVVYATFSIDGKKIITIGGDDDHTITLISLEDNRIVDDIQGNDNKSLCVDFDPNDPNRFVICGIRHIYFGNCQNGKLTLKEGELNKKSNDMFLSVMINYNGDVVTSNSKGEILIWDYSEMKIKKRFRAHVGPCVSLHNTQEGVFVSGGKDGKIKLFKSDDYTLIVTISSIVGGPIRAVDYKDGFVIVGTNKNEIWRANVRTNKAECLIFCHGEQIHGLACDPKKKLIVTGSDDRTIRSWDVLKRKFLRKKPVNGQPRSVVFSNNGAFIAVGLRDGEFIIFRASDFTQIANKKEITTGVETMSFSPDSHYLIILDGSGELHVYDSFLGFKKSKIINNVGTDVSAMDWSDSNKYVRICNLGVVSTYSIETGQVETGIEGKINWVTQKCVYAKTVKDATTIDINQSNHFIIGQNSGNIKYFNTLQSEPEIYYGHSRKIIKVSFLQNSHLISIGGEDKCILQWKLLN</sequence>
<dbReference type="Pfam" id="PF23414">
    <property type="entry name" value="Beta-prop_EML_2"/>
    <property type="match status" value="1"/>
</dbReference>
<feature type="repeat" description="WD" evidence="4">
    <location>
        <begin position="704"/>
        <end position="745"/>
    </location>
</feature>
<dbReference type="PROSITE" id="PS00678">
    <property type="entry name" value="WD_REPEATS_1"/>
    <property type="match status" value="1"/>
</dbReference>
<feature type="compositionally biased region" description="Polar residues" evidence="5">
    <location>
        <begin position="228"/>
        <end position="253"/>
    </location>
</feature>
<keyword evidence="3" id="KW-0677">Repeat</keyword>
<dbReference type="SUPFAM" id="SSF50998">
    <property type="entry name" value="Quinoprotein alcohol dehydrogenase-like"/>
    <property type="match status" value="1"/>
</dbReference>
<dbReference type="PROSITE" id="PS50294">
    <property type="entry name" value="WD_REPEATS_REGION"/>
    <property type="match status" value="2"/>
</dbReference>
<dbReference type="PROSITE" id="PS50004">
    <property type="entry name" value="C2"/>
    <property type="match status" value="1"/>
</dbReference>
<dbReference type="SMART" id="SM00320">
    <property type="entry name" value="WD40"/>
    <property type="match status" value="9"/>
</dbReference>
<feature type="repeat" description="WD" evidence="4">
    <location>
        <begin position="924"/>
        <end position="959"/>
    </location>
</feature>
<dbReference type="PANTHER" id="PTHR13720">
    <property type="entry name" value="WD-40 REPEAT PROTEIN"/>
    <property type="match status" value="1"/>
</dbReference>
<dbReference type="InterPro" id="IPR035892">
    <property type="entry name" value="C2_domain_sf"/>
</dbReference>
<dbReference type="SUPFAM" id="SSF49562">
    <property type="entry name" value="C2 domain (Calcium/lipid-binding domain, CaLB)"/>
    <property type="match status" value="1"/>
</dbReference>
<evidence type="ECO:0000256" key="5">
    <source>
        <dbReference type="SAM" id="MobiDB-lite"/>
    </source>
</evidence>
<feature type="compositionally biased region" description="Low complexity" evidence="5">
    <location>
        <begin position="346"/>
        <end position="373"/>
    </location>
</feature>
<dbReference type="PANTHER" id="PTHR13720:SF33">
    <property type="entry name" value="HELP DOMAIN-CONTAINING PROTEIN"/>
    <property type="match status" value="1"/>
</dbReference>
<feature type="domain" description="C2" evidence="6">
    <location>
        <begin position="1"/>
        <end position="109"/>
    </location>
</feature>
<proteinExistence type="inferred from homology"/>
<evidence type="ECO:0000313" key="8">
    <source>
        <dbReference type="Proteomes" id="UP001146793"/>
    </source>
</evidence>
<name>A0AAV7ZXY7_9EUKA</name>
<dbReference type="InterPro" id="IPR019775">
    <property type="entry name" value="WD40_repeat_CS"/>
</dbReference>
<dbReference type="InterPro" id="IPR036322">
    <property type="entry name" value="WD40_repeat_dom_sf"/>
</dbReference>
<dbReference type="Gene3D" id="2.60.40.150">
    <property type="entry name" value="C2 domain"/>
    <property type="match status" value="1"/>
</dbReference>
<dbReference type="PROSITE" id="PS50082">
    <property type="entry name" value="WD_REPEATS_2"/>
    <property type="match status" value="2"/>
</dbReference>
<evidence type="ECO:0000259" key="6">
    <source>
        <dbReference type="PROSITE" id="PS50004"/>
    </source>
</evidence>
<dbReference type="InterPro" id="IPR055442">
    <property type="entry name" value="Beta-prop_EML-like_2nd"/>
</dbReference>
<dbReference type="InterPro" id="IPR001680">
    <property type="entry name" value="WD40_rpt"/>
</dbReference>
<feature type="compositionally biased region" description="Low complexity" evidence="5">
    <location>
        <begin position="159"/>
        <end position="184"/>
    </location>
</feature>
<feature type="compositionally biased region" description="Low complexity" evidence="5">
    <location>
        <begin position="326"/>
        <end position="336"/>
    </location>
</feature>
<dbReference type="EMBL" id="JANTQA010000021">
    <property type="protein sequence ID" value="KAJ3445956.1"/>
    <property type="molecule type" value="Genomic_DNA"/>
</dbReference>
<evidence type="ECO:0000256" key="1">
    <source>
        <dbReference type="ARBA" id="ARBA00006489"/>
    </source>
</evidence>
<feature type="compositionally biased region" description="Low complexity" evidence="5">
    <location>
        <begin position="203"/>
        <end position="222"/>
    </location>
</feature>
<gene>
    <name evidence="7" type="ORF">M0812_08491</name>
</gene>
<reference evidence="7" key="1">
    <citation type="submission" date="2022-08" db="EMBL/GenBank/DDBJ databases">
        <title>Novel sulphate-reducing endosymbionts in the free-living metamonad Anaeramoeba.</title>
        <authorList>
            <person name="Jerlstrom-Hultqvist J."/>
            <person name="Cepicka I."/>
            <person name="Gallot-Lavallee L."/>
            <person name="Salas-Leiva D."/>
            <person name="Curtis B.A."/>
            <person name="Zahonova K."/>
            <person name="Pipaliya S."/>
            <person name="Dacks J."/>
            <person name="Roger A.J."/>
        </authorList>
    </citation>
    <scope>NUCLEOTIDE SEQUENCE</scope>
    <source>
        <strain evidence="7">Busselton2</strain>
    </source>
</reference>
<organism evidence="7 8">
    <name type="scientific">Anaeramoeba flamelloides</name>
    <dbReference type="NCBI Taxonomy" id="1746091"/>
    <lineage>
        <taxon>Eukaryota</taxon>
        <taxon>Metamonada</taxon>
        <taxon>Anaeramoebidae</taxon>
        <taxon>Anaeramoeba</taxon>
    </lineage>
</organism>
<feature type="region of interest" description="Disordered" evidence="5">
    <location>
        <begin position="159"/>
        <end position="373"/>
    </location>
</feature>
<dbReference type="SMART" id="SM00239">
    <property type="entry name" value="C2"/>
    <property type="match status" value="1"/>
</dbReference>
<dbReference type="InterPro" id="IPR050630">
    <property type="entry name" value="WD_repeat_EMAP"/>
</dbReference>
<dbReference type="Proteomes" id="UP001146793">
    <property type="component" value="Unassembled WGS sequence"/>
</dbReference>
<evidence type="ECO:0000256" key="4">
    <source>
        <dbReference type="PROSITE-ProRule" id="PRU00221"/>
    </source>
</evidence>
<keyword evidence="2 4" id="KW-0853">WD repeat</keyword>
<comment type="similarity">
    <text evidence="1">Belongs to the WD repeat EMAP family.</text>
</comment>
<accession>A0AAV7ZXY7</accession>
<dbReference type="SUPFAM" id="SSF50978">
    <property type="entry name" value="WD40 repeat-like"/>
    <property type="match status" value="1"/>
</dbReference>
<dbReference type="Pfam" id="PF03451">
    <property type="entry name" value="HELP"/>
    <property type="match status" value="1"/>
</dbReference>
<dbReference type="GO" id="GO:0005929">
    <property type="term" value="C:cilium"/>
    <property type="evidence" value="ECO:0007669"/>
    <property type="project" value="UniProtKB-ARBA"/>
</dbReference>
<dbReference type="GO" id="GO:0008017">
    <property type="term" value="F:microtubule binding"/>
    <property type="evidence" value="ECO:0007669"/>
    <property type="project" value="TreeGrafter"/>
</dbReference>
<feature type="compositionally biased region" description="Low complexity" evidence="5">
    <location>
        <begin position="309"/>
        <end position="318"/>
    </location>
</feature>
<feature type="compositionally biased region" description="Polar residues" evidence="5">
    <location>
        <begin position="263"/>
        <end position="295"/>
    </location>
</feature>
<evidence type="ECO:0000313" key="7">
    <source>
        <dbReference type="EMBL" id="KAJ3445956.1"/>
    </source>
</evidence>
<dbReference type="AlphaFoldDB" id="A0AAV7ZXY7"/>
<dbReference type="InterPro" id="IPR011047">
    <property type="entry name" value="Quinoprotein_ADH-like_sf"/>
</dbReference>
<protein>
    <submittedName>
        <fullName evidence="7">Wd-40 repeat protein</fullName>
    </submittedName>
</protein>
<dbReference type="Pfam" id="PF00168">
    <property type="entry name" value="C2"/>
    <property type="match status" value="1"/>
</dbReference>
<dbReference type="Gene3D" id="2.130.10.10">
    <property type="entry name" value="YVTN repeat-like/Quinoprotein amine dehydrogenase"/>
    <property type="match status" value="2"/>
</dbReference>
<evidence type="ECO:0000256" key="2">
    <source>
        <dbReference type="ARBA" id="ARBA00022574"/>
    </source>
</evidence>
<dbReference type="InterPro" id="IPR005108">
    <property type="entry name" value="HELP"/>
</dbReference>
<dbReference type="Pfam" id="PF23409">
    <property type="entry name" value="Beta-prop_EML"/>
    <property type="match status" value="1"/>
</dbReference>